<evidence type="ECO:0000313" key="2">
    <source>
        <dbReference type="Proteomes" id="UP000054282"/>
    </source>
</evidence>
<evidence type="ECO:0000313" key="1">
    <source>
        <dbReference type="EMBL" id="KOB89464.1"/>
    </source>
</evidence>
<gene>
    <name evidence="1" type="ORF">PFDG_05013</name>
</gene>
<name>A0A0L7M9B9_PLAF4</name>
<reference evidence="2" key="1">
    <citation type="submission" date="2006-09" db="EMBL/GenBank/DDBJ databases">
        <title>Annotation of Plasmodium falciparum Dd2.</title>
        <authorList>
            <consortium name="The Broad Institute Genome Sequencing Platform"/>
            <person name="Volkman S.K."/>
            <person name="Neafsey D.E."/>
            <person name="Dash A.P."/>
            <person name="Chitnis C.E."/>
            <person name="Hartl D.L."/>
            <person name="Young S.K."/>
            <person name="Zeng Q."/>
            <person name="Koehrsen M."/>
            <person name="Alvarado L."/>
            <person name="Berlin A."/>
            <person name="Borenstein D."/>
            <person name="Chapman S.B."/>
            <person name="Chen Z."/>
            <person name="Engels R."/>
            <person name="Freedman E."/>
            <person name="Gellesch M."/>
            <person name="Goldberg J."/>
            <person name="Griggs A."/>
            <person name="Gujja S."/>
            <person name="Heilman E.R."/>
            <person name="Heiman D.I."/>
            <person name="Howarth C."/>
            <person name="Jen D."/>
            <person name="Larson L."/>
            <person name="Mehta T."/>
            <person name="Neiman D."/>
            <person name="Park D."/>
            <person name="Pearson M."/>
            <person name="Roberts A."/>
            <person name="Saif S."/>
            <person name="Shea T."/>
            <person name="Shenoy N."/>
            <person name="Sisk P."/>
            <person name="Stolte C."/>
            <person name="Sykes S."/>
            <person name="Walk T."/>
            <person name="White J."/>
            <person name="Yandava C."/>
            <person name="Haas B."/>
            <person name="Henn M.R."/>
            <person name="Nusbaum C."/>
            <person name="Birren B."/>
        </authorList>
    </citation>
    <scope>NUCLEOTIDE SEQUENCE [LARGE SCALE GENOMIC DNA]</scope>
</reference>
<sequence length="222" mass="25971">MRSELEGTVRHSYHIYNKRTLTSNSLIDSIISLSNELNKSTVEKRILNPDYEYDNNVLHYVNRILNDSKFNYDITPSNGNKNDIEKLKLKIKKHNNIPILYCRNLFKYMIEQNNNTNNNNRDNSSSSIGIQINPRFMMYFMRAMYSDNYCSDRTKVERNSRRGLFHQSVRSFIPINSVKSQGNDSIDEDERNNHTRHLKSGLKNKTIGLCHSKEGGSLTKKR</sequence>
<dbReference type="Proteomes" id="UP000054282">
    <property type="component" value="Unassembled WGS sequence"/>
</dbReference>
<reference evidence="2" key="2">
    <citation type="submission" date="2006-09" db="EMBL/GenBank/DDBJ databases">
        <title>The genome sequence of Plasmodium falciparum Dd2.</title>
        <authorList>
            <consortium name="The Broad Institute Genome Sequencing Platform"/>
            <person name="Birren B."/>
            <person name="Lander E."/>
            <person name="Galagan J."/>
            <person name="Nusbaum C."/>
            <person name="Devon K."/>
            <person name="Henn M."/>
            <person name="Jaffe D."/>
            <person name="Butler J."/>
            <person name="Alvarez P."/>
            <person name="Gnerre S."/>
            <person name="Grabherr M."/>
            <person name="Kleber M."/>
            <person name="Mauceli E."/>
            <person name="Brockman W."/>
            <person name="MacCallum I.A."/>
            <person name="Rounsley S."/>
            <person name="Young S."/>
            <person name="LaButti K."/>
            <person name="Pushparaj V."/>
            <person name="DeCaprio D."/>
            <person name="Crawford M."/>
            <person name="Koehrsen M."/>
            <person name="Engels R."/>
            <person name="Montgomery P."/>
            <person name="Pearson M."/>
            <person name="Howarth C."/>
            <person name="Larson L."/>
            <person name="Luoma S."/>
            <person name="White J."/>
            <person name="Kodira C."/>
            <person name="Zeng Q."/>
            <person name="O'Leary S."/>
            <person name="Yandava C."/>
            <person name="Alvarado L."/>
            <person name="Wirth D."/>
            <person name="Volkman S."/>
            <person name="Hartl D."/>
        </authorList>
    </citation>
    <scope>NUCLEOTIDE SEQUENCE [LARGE SCALE GENOMIC DNA]</scope>
</reference>
<protein>
    <submittedName>
        <fullName evidence="1">Uncharacterized protein</fullName>
    </submittedName>
</protein>
<organism evidence="1 2">
    <name type="scientific">Plasmodium falciparum (isolate Dd2)</name>
    <dbReference type="NCBI Taxonomy" id="57267"/>
    <lineage>
        <taxon>Eukaryota</taxon>
        <taxon>Sar</taxon>
        <taxon>Alveolata</taxon>
        <taxon>Apicomplexa</taxon>
        <taxon>Aconoidasida</taxon>
        <taxon>Haemosporida</taxon>
        <taxon>Plasmodiidae</taxon>
        <taxon>Plasmodium</taxon>
        <taxon>Plasmodium (Laverania)</taxon>
    </lineage>
</organism>
<dbReference type="AlphaFoldDB" id="A0A0L7M9B9"/>
<accession>A0A0L7M9B9</accession>
<dbReference type="KEGG" id="pfd:PFDG_05013"/>
<dbReference type="EMBL" id="GG702475">
    <property type="protein sequence ID" value="KOB89464.1"/>
    <property type="molecule type" value="Genomic_DNA"/>
</dbReference>
<proteinExistence type="predicted"/>